<sequence>MFARSLKTTITAGLLATTLAMTAVAPNNAEARMSDDEIVGLLGLLAFGAIIHHRRNSNDAAPAPAPAPQPTVNRGWRVLPVDCIRNVTRRNGNTIRMFGQRCLNNNYNHPNRLPEACHVRVRNENGQRRQGYRVRCMRDHGFRTNRR</sequence>
<keyword evidence="3" id="KW-1185">Reference proteome</keyword>
<dbReference type="OrthoDB" id="7876829at2"/>
<evidence type="ECO:0000313" key="2">
    <source>
        <dbReference type="EMBL" id="SMX41831.1"/>
    </source>
</evidence>
<evidence type="ECO:0000256" key="1">
    <source>
        <dbReference type="SAM" id="SignalP"/>
    </source>
</evidence>
<reference evidence="3" key="1">
    <citation type="submission" date="2017-05" db="EMBL/GenBank/DDBJ databases">
        <authorList>
            <person name="Rodrigo-Torres L."/>
            <person name="Arahal R. D."/>
            <person name="Lucena T."/>
        </authorList>
    </citation>
    <scope>NUCLEOTIDE SEQUENCE [LARGE SCALE GENOMIC DNA]</scope>
    <source>
        <strain evidence="3">CECT 8868</strain>
    </source>
</reference>
<dbReference type="AlphaFoldDB" id="A0A238KGD8"/>
<proteinExistence type="predicted"/>
<feature type="chain" id="PRO_5012782663" evidence="1">
    <location>
        <begin position="26"/>
        <end position="147"/>
    </location>
</feature>
<name>A0A238KGD8_9RHOB</name>
<protein>
    <submittedName>
        <fullName evidence="2">Uncharacterized protein</fullName>
    </submittedName>
</protein>
<feature type="signal peptide" evidence="1">
    <location>
        <begin position="1"/>
        <end position="25"/>
    </location>
</feature>
<evidence type="ECO:0000313" key="3">
    <source>
        <dbReference type="Proteomes" id="UP000203464"/>
    </source>
</evidence>
<dbReference type="RefSeq" id="WP_093996972.1">
    <property type="nucleotide sequence ID" value="NZ_FXYD01000004.1"/>
</dbReference>
<keyword evidence="1" id="KW-0732">Signal</keyword>
<organism evidence="2 3">
    <name type="scientific">Octadecabacter ascidiaceicola</name>
    <dbReference type="NCBI Taxonomy" id="1655543"/>
    <lineage>
        <taxon>Bacteria</taxon>
        <taxon>Pseudomonadati</taxon>
        <taxon>Pseudomonadota</taxon>
        <taxon>Alphaproteobacteria</taxon>
        <taxon>Rhodobacterales</taxon>
        <taxon>Roseobacteraceae</taxon>
        <taxon>Octadecabacter</taxon>
    </lineage>
</organism>
<dbReference type="Proteomes" id="UP000203464">
    <property type="component" value="Unassembled WGS sequence"/>
</dbReference>
<gene>
    <name evidence="2" type="ORF">OCA8868_02595</name>
</gene>
<accession>A0A238KGD8</accession>
<dbReference type="EMBL" id="FXYD01000004">
    <property type="protein sequence ID" value="SMX41831.1"/>
    <property type="molecule type" value="Genomic_DNA"/>
</dbReference>